<dbReference type="PANTHER" id="PTHR45138:SF24">
    <property type="entry name" value="DIGUANYLATE CYCLASE DGCC-RELATED"/>
    <property type="match status" value="1"/>
</dbReference>
<evidence type="ECO:0000313" key="6">
    <source>
        <dbReference type="Proteomes" id="UP000443070"/>
    </source>
</evidence>
<evidence type="ECO:0000256" key="1">
    <source>
        <dbReference type="SAM" id="Phobius"/>
    </source>
</evidence>
<dbReference type="InterPro" id="IPR000160">
    <property type="entry name" value="GGDEF_dom"/>
</dbReference>
<reference evidence="6 7" key="1">
    <citation type="journal article" date="2019" name="Nat. Med.">
        <title>A library of human gut bacterial isolates paired with longitudinal multiomics data enables mechanistic microbiome research.</title>
        <authorList>
            <person name="Poyet M."/>
            <person name="Groussin M."/>
            <person name="Gibbons S.M."/>
            <person name="Avila-Pacheco J."/>
            <person name="Jiang X."/>
            <person name="Kearney S.M."/>
            <person name="Perrotta A.R."/>
            <person name="Berdy B."/>
            <person name="Zhao S."/>
            <person name="Lieberman T.D."/>
            <person name="Swanson P.K."/>
            <person name="Smith M."/>
            <person name="Roesemann S."/>
            <person name="Alexander J.E."/>
            <person name="Rich S.A."/>
            <person name="Livny J."/>
            <person name="Vlamakis H."/>
            <person name="Clish C."/>
            <person name="Bullock K."/>
            <person name="Deik A."/>
            <person name="Scott J."/>
            <person name="Pierce K.A."/>
            <person name="Xavier R.J."/>
            <person name="Alm E.J."/>
        </authorList>
    </citation>
    <scope>NUCLEOTIDE SEQUENCE [LARGE SCALE GENOMIC DNA]</scope>
    <source>
        <strain evidence="4 7">BIOML-A13</strain>
        <strain evidence="5 6">BIOML-A3</strain>
    </source>
</reference>
<keyword evidence="1" id="KW-1133">Transmembrane helix</keyword>
<evidence type="ECO:0000313" key="4">
    <source>
        <dbReference type="EMBL" id="MTT76298.1"/>
    </source>
</evidence>
<dbReference type="PANTHER" id="PTHR45138">
    <property type="entry name" value="REGULATORY COMPONENTS OF SENSORY TRANSDUCTION SYSTEM"/>
    <property type="match status" value="1"/>
</dbReference>
<dbReference type="Proteomes" id="UP000484547">
    <property type="component" value="Unassembled WGS sequence"/>
</dbReference>
<keyword evidence="1" id="KW-0812">Transmembrane</keyword>
<sequence>MKNNILFKTNLLVSVILLVGFALIATLSYRANYNASLVKIKQVSSLASEGIYYRLSTLLTKPVNISQTMAHDSLLIKLLEEEGSRYQETAYQETIRKYLATYKNKYAYDSVFLVSTATNNYYNFNGIDRNLARGEAENVWYYNFLQSGEEYSLNIDNDEVAGAADKITLFVNCRIRDAAGQVIGVVGVGVNIDYIKGLLQEYEKEYDVATYLINEKGEIEVSSLYNGHQTADWFKVNDSEAIRSEVLEWKNGRTNWDIWMPGAVQNNEKSYLVVRYIPDLSWYLLVKQDTGALLAELNEKMLQTVVLILLVILLIILIITSVIRKFNVRMTQLLEERQALFKEATEQIYDNIYELNITKNRAASKKTELYFEALGAKDLPYEDFLQAVADKQLLEEYRAGYVATFSIENVMRHFKAGNNYLQYEFRITENGSDYFWMRIDAYIFYSEADDSVHMFTYRKNIDEEKRKELETQRKASTDEMTGVFTKKATERIIDSVLCGKLQGCYSFFIIDLDNFKQANDLHGHIFGDYCIREFVGRLKRFCREDDIIGRLGGDEFVVFGTISDPEGACRKAARLCQKLDTVCEDSGSCWKMSVSVGIALAPQHGRSFAELYAKADKALYRTKDKGKNGYTVYEEKE</sequence>
<dbReference type="NCBIfam" id="TIGR00254">
    <property type="entry name" value="GGDEF"/>
    <property type="match status" value="1"/>
</dbReference>
<dbReference type="GO" id="GO:0005886">
    <property type="term" value="C:plasma membrane"/>
    <property type="evidence" value="ECO:0007669"/>
    <property type="project" value="TreeGrafter"/>
</dbReference>
<dbReference type="PROSITE" id="PS50113">
    <property type="entry name" value="PAC"/>
    <property type="match status" value="1"/>
</dbReference>
<dbReference type="InterPro" id="IPR029787">
    <property type="entry name" value="Nucleotide_cyclase"/>
</dbReference>
<dbReference type="GO" id="GO:0052621">
    <property type="term" value="F:diguanylate cyclase activity"/>
    <property type="evidence" value="ECO:0007669"/>
    <property type="project" value="TreeGrafter"/>
</dbReference>
<dbReference type="InterPro" id="IPR029151">
    <property type="entry name" value="Sensor-like_sf"/>
</dbReference>
<dbReference type="PROSITE" id="PS50887">
    <property type="entry name" value="GGDEF"/>
    <property type="match status" value="1"/>
</dbReference>
<comment type="caution">
    <text evidence="4">The sequence shown here is derived from an EMBL/GenBank/DDBJ whole genome shotgun (WGS) entry which is preliminary data.</text>
</comment>
<dbReference type="GO" id="GO:1902201">
    <property type="term" value="P:negative regulation of bacterial-type flagellum-dependent cell motility"/>
    <property type="evidence" value="ECO:0007669"/>
    <property type="project" value="TreeGrafter"/>
</dbReference>
<dbReference type="InterPro" id="IPR000700">
    <property type="entry name" value="PAS-assoc_C"/>
</dbReference>
<name>A0A7X2XHR1_9FIRM</name>
<dbReference type="Pfam" id="PF00990">
    <property type="entry name" value="GGDEF"/>
    <property type="match status" value="1"/>
</dbReference>
<dbReference type="AlphaFoldDB" id="A0A7X2XHR1"/>
<dbReference type="Gene3D" id="3.30.450.20">
    <property type="entry name" value="PAS domain"/>
    <property type="match status" value="1"/>
</dbReference>
<evidence type="ECO:0000313" key="7">
    <source>
        <dbReference type="Proteomes" id="UP000484547"/>
    </source>
</evidence>
<accession>A0A7X2XHR1</accession>
<evidence type="ECO:0000259" key="2">
    <source>
        <dbReference type="PROSITE" id="PS50113"/>
    </source>
</evidence>
<keyword evidence="1" id="KW-0472">Membrane</keyword>
<dbReference type="OrthoDB" id="9804955at2"/>
<dbReference type="SUPFAM" id="SSF103190">
    <property type="entry name" value="Sensory domain-like"/>
    <property type="match status" value="1"/>
</dbReference>
<protein>
    <submittedName>
        <fullName evidence="4">Diguanylate cyclase</fullName>
    </submittedName>
</protein>
<gene>
    <name evidence="4" type="ORF">GMD11_08475</name>
    <name evidence="5" type="ORF">GMD18_08130</name>
</gene>
<dbReference type="Gene3D" id="3.30.70.270">
    <property type="match status" value="1"/>
</dbReference>
<dbReference type="SUPFAM" id="SSF55073">
    <property type="entry name" value="Nucleotide cyclase"/>
    <property type="match status" value="1"/>
</dbReference>
<proteinExistence type="predicted"/>
<dbReference type="CDD" id="cd01949">
    <property type="entry name" value="GGDEF"/>
    <property type="match status" value="1"/>
</dbReference>
<dbReference type="EMBL" id="WNBM01000006">
    <property type="protein sequence ID" value="MTT76298.1"/>
    <property type="molecule type" value="Genomic_DNA"/>
</dbReference>
<dbReference type="RefSeq" id="WP_155164118.1">
    <property type="nucleotide sequence ID" value="NZ_WNBG01000006.1"/>
</dbReference>
<keyword evidence="6" id="KW-1185">Reference proteome</keyword>
<feature type="domain" description="PAC" evidence="2">
    <location>
        <begin position="421"/>
        <end position="473"/>
    </location>
</feature>
<dbReference type="InterPro" id="IPR050469">
    <property type="entry name" value="Diguanylate_Cyclase"/>
</dbReference>
<dbReference type="EMBL" id="WNBW01000006">
    <property type="protein sequence ID" value="MTU04362.1"/>
    <property type="molecule type" value="Genomic_DNA"/>
</dbReference>
<feature type="transmembrane region" description="Helical" evidence="1">
    <location>
        <begin position="301"/>
        <end position="323"/>
    </location>
</feature>
<evidence type="ECO:0000313" key="5">
    <source>
        <dbReference type="EMBL" id="MTU04362.1"/>
    </source>
</evidence>
<dbReference type="InterPro" id="IPR043128">
    <property type="entry name" value="Rev_trsase/Diguanyl_cyclase"/>
</dbReference>
<organism evidence="4 7">
    <name type="scientific">Phascolarctobacterium faecium</name>
    <dbReference type="NCBI Taxonomy" id="33025"/>
    <lineage>
        <taxon>Bacteria</taxon>
        <taxon>Bacillati</taxon>
        <taxon>Bacillota</taxon>
        <taxon>Negativicutes</taxon>
        <taxon>Acidaminococcales</taxon>
        <taxon>Acidaminococcaceae</taxon>
        <taxon>Phascolarctobacterium</taxon>
    </lineage>
</organism>
<dbReference type="SMART" id="SM00267">
    <property type="entry name" value="GGDEF"/>
    <property type="match status" value="1"/>
</dbReference>
<evidence type="ECO:0000259" key="3">
    <source>
        <dbReference type="PROSITE" id="PS50887"/>
    </source>
</evidence>
<dbReference type="GO" id="GO:0043709">
    <property type="term" value="P:cell adhesion involved in single-species biofilm formation"/>
    <property type="evidence" value="ECO:0007669"/>
    <property type="project" value="TreeGrafter"/>
</dbReference>
<dbReference type="Proteomes" id="UP000443070">
    <property type="component" value="Unassembled WGS sequence"/>
</dbReference>
<feature type="domain" description="GGDEF" evidence="3">
    <location>
        <begin position="503"/>
        <end position="635"/>
    </location>
</feature>